<name>A0AA50CVR0_9HYPH</name>
<proteinExistence type="predicted"/>
<accession>A0AA50CVR0</accession>
<evidence type="ECO:0000313" key="2">
    <source>
        <dbReference type="Proteomes" id="UP001234585"/>
    </source>
</evidence>
<organism evidence="1 2">
    <name type="scientific">Shinella sumterensis</name>
    <dbReference type="NCBI Taxonomy" id="1967501"/>
    <lineage>
        <taxon>Bacteria</taxon>
        <taxon>Pseudomonadati</taxon>
        <taxon>Pseudomonadota</taxon>
        <taxon>Alphaproteobacteria</taxon>
        <taxon>Hyphomicrobiales</taxon>
        <taxon>Rhizobiaceae</taxon>
        <taxon>Shinella</taxon>
    </lineage>
</organism>
<gene>
    <name evidence="1" type="ORF">Q9313_28790</name>
</gene>
<keyword evidence="1" id="KW-0614">Plasmid</keyword>
<dbReference type="EMBL" id="CP132309">
    <property type="protein sequence ID" value="WLS01398.1"/>
    <property type="molecule type" value="Genomic_DNA"/>
</dbReference>
<dbReference type="AlphaFoldDB" id="A0AA50CVR0"/>
<keyword evidence="2" id="KW-1185">Reference proteome</keyword>
<geneLocation type="plasmid" evidence="1 2">
    <name>unnamed7</name>
</geneLocation>
<protein>
    <submittedName>
        <fullName evidence="1">Uncharacterized protein</fullName>
    </submittedName>
</protein>
<evidence type="ECO:0000313" key="1">
    <source>
        <dbReference type="EMBL" id="WLS01398.1"/>
    </source>
</evidence>
<sequence length="81" mass="9364">MKRRPAARLVRGYDITATDKRHISGMIALDVREASSKRKSYSIQSIDSNRVELVICESDRDGMERHFMRRQSIRVEVAGKK</sequence>
<dbReference type="Proteomes" id="UP001234585">
    <property type="component" value="Plasmid unnamed7"/>
</dbReference>
<reference evidence="1 2" key="1">
    <citation type="submission" date="2023-08" db="EMBL/GenBank/DDBJ databases">
        <title>Pathogen: clinical or host-associated sample.</title>
        <authorList>
            <person name="Hergert J."/>
            <person name="Casey R."/>
            <person name="Wagner J."/>
            <person name="Young E.L."/>
            <person name="Oakeson K.F."/>
        </authorList>
    </citation>
    <scope>NUCLEOTIDE SEQUENCE [LARGE SCALE GENOMIC DNA]</scope>
    <source>
        <strain evidence="1 2">1760953</strain>
        <plasmid evidence="1 2">unnamed7</plasmid>
    </source>
</reference>
<dbReference type="RefSeq" id="WP_306041860.1">
    <property type="nucleotide sequence ID" value="NZ_CP132309.1"/>
</dbReference>